<dbReference type="GO" id="GO:0005525">
    <property type="term" value="F:GTP binding"/>
    <property type="evidence" value="ECO:0007669"/>
    <property type="project" value="UniProtKB-KW"/>
</dbReference>
<evidence type="ECO:0000256" key="2">
    <source>
        <dbReference type="ARBA" id="ARBA00022679"/>
    </source>
</evidence>
<dbReference type="EMBL" id="CP000505">
    <property type="protein sequence ID" value="ABL77588.1"/>
    <property type="molecule type" value="Genomic_DNA"/>
</dbReference>
<sequence length="208" mass="22477">MKLDIAILAGGSGKRLGGVYKPVVEVCGKPAVVLLAENLGEAASSLILVVHDSVQKRVLEDVLARYPVATRYRVLLDEVPVRAPLAGLYTALRNSRSEFLGVAPADTPFLRGSSLLKLRSLAEGYDGAVPVWPNGYVEPLIAVYRVPRVLTAVASALSSGRLRVMDALGKLNVRLIPIGEVFADPERETFNLNRPEDYEKARKLCGSV</sequence>
<dbReference type="CDD" id="cd02503">
    <property type="entry name" value="MobA"/>
    <property type="match status" value="1"/>
</dbReference>
<dbReference type="InterPro" id="IPR025877">
    <property type="entry name" value="MobA-like_NTP_Trfase"/>
</dbReference>
<dbReference type="RefSeq" id="WP_011751853.1">
    <property type="nucleotide sequence ID" value="NC_008698.1"/>
</dbReference>
<organism evidence="9 10">
    <name type="scientific">Thermofilum pendens (strain DSM 2475 / Hrk 5)</name>
    <dbReference type="NCBI Taxonomy" id="368408"/>
    <lineage>
        <taxon>Archaea</taxon>
        <taxon>Thermoproteota</taxon>
        <taxon>Thermoprotei</taxon>
        <taxon>Thermofilales</taxon>
        <taxon>Thermofilaceae</taxon>
        <taxon>Thermofilum</taxon>
    </lineage>
</organism>
<name>A1RWK8_THEPD</name>
<dbReference type="eggNOG" id="arCOG01872">
    <property type="taxonomic scope" value="Archaea"/>
</dbReference>
<evidence type="ECO:0000256" key="7">
    <source>
        <dbReference type="ARBA" id="ARBA00023150"/>
    </source>
</evidence>
<dbReference type="InterPro" id="IPR013482">
    <property type="entry name" value="Molybde_CF_guanTrfase"/>
</dbReference>
<keyword evidence="1" id="KW-0963">Cytoplasm</keyword>
<keyword evidence="5" id="KW-0460">Magnesium</keyword>
<dbReference type="Gene3D" id="3.90.550.10">
    <property type="entry name" value="Spore Coat Polysaccharide Biosynthesis Protein SpsA, Chain A"/>
    <property type="match status" value="1"/>
</dbReference>
<feature type="domain" description="MobA-like NTP transferase" evidence="8">
    <location>
        <begin position="6"/>
        <end position="161"/>
    </location>
</feature>
<evidence type="ECO:0000256" key="4">
    <source>
        <dbReference type="ARBA" id="ARBA00022741"/>
    </source>
</evidence>
<dbReference type="GeneID" id="4600880"/>
<accession>A1RWK8</accession>
<keyword evidence="3" id="KW-0479">Metal-binding</keyword>
<dbReference type="AlphaFoldDB" id="A1RWK8"/>
<gene>
    <name evidence="9" type="ordered locus">Tpen_0178</name>
</gene>
<dbReference type="InterPro" id="IPR029044">
    <property type="entry name" value="Nucleotide-diphossugar_trans"/>
</dbReference>
<dbReference type="OrthoDB" id="28434at2157"/>
<dbReference type="PANTHER" id="PTHR19136">
    <property type="entry name" value="MOLYBDENUM COFACTOR GUANYLYLTRANSFERASE"/>
    <property type="match status" value="1"/>
</dbReference>
<evidence type="ECO:0000313" key="10">
    <source>
        <dbReference type="Proteomes" id="UP000000641"/>
    </source>
</evidence>
<dbReference type="PANTHER" id="PTHR19136:SF81">
    <property type="entry name" value="MOLYBDENUM COFACTOR GUANYLYLTRANSFERASE"/>
    <property type="match status" value="1"/>
</dbReference>
<keyword evidence="2" id="KW-0808">Transferase</keyword>
<reference evidence="10" key="1">
    <citation type="journal article" date="2008" name="J. Bacteriol.">
        <title>Genome sequence of Thermofilum pendens reveals an exceptional loss of biosynthetic pathways without genome reduction.</title>
        <authorList>
            <person name="Anderson I."/>
            <person name="Rodriguez J."/>
            <person name="Susanti D."/>
            <person name="Porat I."/>
            <person name="Reich C."/>
            <person name="Ulrich L.E."/>
            <person name="Elkins J.G."/>
            <person name="Mavromatis K."/>
            <person name="Lykidis A."/>
            <person name="Kim E."/>
            <person name="Thompson L.S."/>
            <person name="Nolan M."/>
            <person name="Land M."/>
            <person name="Copeland A."/>
            <person name="Lapidus A."/>
            <person name="Lucas S."/>
            <person name="Detter C."/>
            <person name="Zhulin I.B."/>
            <person name="Olsen G.J."/>
            <person name="Whitman W."/>
            <person name="Mukhopadhyay B."/>
            <person name="Bristow J."/>
            <person name="Kyrpides N."/>
        </authorList>
    </citation>
    <scope>NUCLEOTIDE SEQUENCE [LARGE SCALE GENOMIC DNA]</scope>
    <source>
        <strain evidence="10">DSM 2475 / Hrk 5</strain>
    </source>
</reference>
<keyword evidence="7" id="KW-0501">Molybdenum cofactor biosynthesis</keyword>
<evidence type="ECO:0000313" key="9">
    <source>
        <dbReference type="EMBL" id="ABL77588.1"/>
    </source>
</evidence>
<keyword evidence="4" id="KW-0547">Nucleotide-binding</keyword>
<dbReference type="Pfam" id="PF12804">
    <property type="entry name" value="NTP_transf_3"/>
    <property type="match status" value="1"/>
</dbReference>
<dbReference type="EnsemblBacteria" id="ABL77588">
    <property type="protein sequence ID" value="ABL77588"/>
    <property type="gene ID" value="Tpen_0178"/>
</dbReference>
<evidence type="ECO:0000256" key="1">
    <source>
        <dbReference type="ARBA" id="ARBA00022490"/>
    </source>
</evidence>
<dbReference type="Proteomes" id="UP000000641">
    <property type="component" value="Chromosome"/>
</dbReference>
<dbReference type="SUPFAM" id="SSF53448">
    <property type="entry name" value="Nucleotide-diphospho-sugar transferases"/>
    <property type="match status" value="1"/>
</dbReference>
<dbReference type="GO" id="GO:0006777">
    <property type="term" value="P:Mo-molybdopterin cofactor biosynthetic process"/>
    <property type="evidence" value="ECO:0007669"/>
    <property type="project" value="UniProtKB-KW"/>
</dbReference>
<dbReference type="KEGG" id="tpe:Tpen_0178"/>
<dbReference type="STRING" id="368408.Tpen_0178"/>
<keyword evidence="10" id="KW-1185">Reference proteome</keyword>
<evidence type="ECO:0000256" key="3">
    <source>
        <dbReference type="ARBA" id="ARBA00022723"/>
    </source>
</evidence>
<evidence type="ECO:0000259" key="8">
    <source>
        <dbReference type="Pfam" id="PF12804"/>
    </source>
</evidence>
<keyword evidence="6" id="KW-0342">GTP-binding</keyword>
<protein>
    <submittedName>
        <fullName evidence="9">Molybdopterin-guanine dinucleotide biosynthesis protein</fullName>
    </submittedName>
</protein>
<dbReference type="HOGENOM" id="CLU_055597_2_2_2"/>
<proteinExistence type="predicted"/>
<evidence type="ECO:0000256" key="6">
    <source>
        <dbReference type="ARBA" id="ARBA00023134"/>
    </source>
</evidence>
<dbReference type="GO" id="GO:0046872">
    <property type="term" value="F:metal ion binding"/>
    <property type="evidence" value="ECO:0007669"/>
    <property type="project" value="UniProtKB-KW"/>
</dbReference>
<dbReference type="GO" id="GO:0016779">
    <property type="term" value="F:nucleotidyltransferase activity"/>
    <property type="evidence" value="ECO:0007669"/>
    <property type="project" value="UniProtKB-ARBA"/>
</dbReference>
<evidence type="ECO:0000256" key="5">
    <source>
        <dbReference type="ARBA" id="ARBA00022842"/>
    </source>
</evidence>